<keyword evidence="2" id="KW-0805">Transcription regulation</keyword>
<evidence type="ECO:0000256" key="4">
    <source>
        <dbReference type="ARBA" id="ARBA00023163"/>
    </source>
</evidence>
<evidence type="ECO:0000256" key="2">
    <source>
        <dbReference type="ARBA" id="ARBA00023015"/>
    </source>
</evidence>
<dbReference type="Pfam" id="PF03466">
    <property type="entry name" value="LysR_substrate"/>
    <property type="match status" value="1"/>
</dbReference>
<dbReference type="PROSITE" id="PS50931">
    <property type="entry name" value="HTH_LYSR"/>
    <property type="match status" value="2"/>
</dbReference>
<dbReference type="SUPFAM" id="SSF53850">
    <property type="entry name" value="Periplasmic binding protein-like II"/>
    <property type="match status" value="1"/>
</dbReference>
<dbReference type="PANTHER" id="PTHR30126">
    <property type="entry name" value="HTH-TYPE TRANSCRIPTIONAL REGULATOR"/>
    <property type="match status" value="1"/>
</dbReference>
<reference evidence="6 7" key="1">
    <citation type="journal article" date="2014" name="Int. J. Syst. Evol. Microbiol.">
        <title>Complete genome sequence of Corynebacterium casei LMG S-19264T (=DSM 44701T), isolated from a smear-ripened cheese.</title>
        <authorList>
            <consortium name="US DOE Joint Genome Institute (JGI-PGF)"/>
            <person name="Walter F."/>
            <person name="Albersmeier A."/>
            <person name="Kalinowski J."/>
            <person name="Ruckert C."/>
        </authorList>
    </citation>
    <scope>NUCLEOTIDE SEQUENCE [LARGE SCALE GENOMIC DNA]</scope>
    <source>
        <strain evidence="6 7">CGMCC 1.7286</strain>
    </source>
</reference>
<evidence type="ECO:0000256" key="3">
    <source>
        <dbReference type="ARBA" id="ARBA00023125"/>
    </source>
</evidence>
<dbReference type="GO" id="GO:0000976">
    <property type="term" value="F:transcription cis-regulatory region binding"/>
    <property type="evidence" value="ECO:0007669"/>
    <property type="project" value="TreeGrafter"/>
</dbReference>
<dbReference type="Gene3D" id="1.10.10.10">
    <property type="entry name" value="Winged helix-like DNA-binding domain superfamily/Winged helix DNA-binding domain"/>
    <property type="match status" value="2"/>
</dbReference>
<dbReference type="InterPro" id="IPR005119">
    <property type="entry name" value="LysR_subst-bd"/>
</dbReference>
<organism evidence="6 7">
    <name type="scientific">Marinobacterium nitratireducens</name>
    <dbReference type="NCBI Taxonomy" id="518897"/>
    <lineage>
        <taxon>Bacteria</taxon>
        <taxon>Pseudomonadati</taxon>
        <taxon>Pseudomonadota</taxon>
        <taxon>Gammaproteobacteria</taxon>
        <taxon>Oceanospirillales</taxon>
        <taxon>Oceanospirillaceae</taxon>
        <taxon>Marinobacterium</taxon>
    </lineage>
</organism>
<keyword evidence="7" id="KW-1185">Reference proteome</keyword>
<protein>
    <submittedName>
        <fullName evidence="6">Transcriptional regulator</fullName>
    </submittedName>
</protein>
<gene>
    <name evidence="6" type="ORF">GCM10011348_27280</name>
</gene>
<sequence>MTGDGLRVTGYGLRVTRNLSRVTRHEQAPPNRAQVATPMDSMTEGAPVAPDYTPNIRRLRAMVAVAESGSVIRAAESLHLSQPTVSRAISNLEAELGQALFERNHSGMRCTAAGDIVLRRFKRVLHHLEEAERSLPQDGQARGARLAQHISYRQMRVLVTLASLHSEALAARQLSLGTAAIGGHLRELEKQLGVSLFLRTRQGLQTTDCGQALALHIGLALRELVRVPDELAAWHGRSAGRLVIGAMPFAGSLLVPRAVSRLLKASPGISVSILDGTYDALMDSLHKGEIDILVGVLGGGETPQGVSEVNLYTDRLTAVARRNHPLADCTSLKLSDLLEAQWIAPRQGSPARSRFDEAFLDAGLTPPEVAVETGNLVAIQTLLLDSDRITLITPTCAALRDGQLAILPVPVSGGHHSISYYRRDAQPPSPLLDRFCHLLAGIARELEPAA</sequence>
<keyword evidence="4" id="KW-0804">Transcription</keyword>
<evidence type="ECO:0000313" key="6">
    <source>
        <dbReference type="EMBL" id="GGO83458.1"/>
    </source>
</evidence>
<feature type="domain" description="HTH lysR-type" evidence="5">
    <location>
        <begin position="54"/>
        <end position="111"/>
    </location>
</feature>
<comment type="caution">
    <text evidence="6">The sequence shown here is derived from an EMBL/GenBank/DDBJ whole genome shotgun (WGS) entry which is preliminary data.</text>
</comment>
<accession>A0A918DUW8</accession>
<dbReference type="FunFam" id="1.10.10.10:FF:000001">
    <property type="entry name" value="LysR family transcriptional regulator"/>
    <property type="match status" value="1"/>
</dbReference>
<evidence type="ECO:0000259" key="5">
    <source>
        <dbReference type="PROSITE" id="PS50931"/>
    </source>
</evidence>
<comment type="similarity">
    <text evidence="1">Belongs to the LysR transcriptional regulatory family.</text>
</comment>
<dbReference type="InterPro" id="IPR000847">
    <property type="entry name" value="LysR_HTH_N"/>
</dbReference>
<proteinExistence type="inferred from homology"/>
<dbReference type="SUPFAM" id="SSF46785">
    <property type="entry name" value="Winged helix' DNA-binding domain"/>
    <property type="match status" value="2"/>
</dbReference>
<feature type="domain" description="HTH lysR-type" evidence="5">
    <location>
        <begin position="150"/>
        <end position="207"/>
    </location>
</feature>
<name>A0A918DUW8_9GAMM</name>
<dbReference type="EMBL" id="BMLT01000006">
    <property type="protein sequence ID" value="GGO83458.1"/>
    <property type="molecule type" value="Genomic_DNA"/>
</dbReference>
<dbReference type="Proteomes" id="UP000599578">
    <property type="component" value="Unassembled WGS sequence"/>
</dbReference>
<keyword evidence="3" id="KW-0238">DNA-binding</keyword>
<evidence type="ECO:0000313" key="7">
    <source>
        <dbReference type="Proteomes" id="UP000599578"/>
    </source>
</evidence>
<dbReference type="Pfam" id="PF00126">
    <property type="entry name" value="HTH_1"/>
    <property type="match status" value="2"/>
</dbReference>
<dbReference type="PRINTS" id="PR00039">
    <property type="entry name" value="HTHLYSR"/>
</dbReference>
<dbReference type="InterPro" id="IPR036388">
    <property type="entry name" value="WH-like_DNA-bd_sf"/>
</dbReference>
<dbReference type="GO" id="GO:0003700">
    <property type="term" value="F:DNA-binding transcription factor activity"/>
    <property type="evidence" value="ECO:0007669"/>
    <property type="project" value="InterPro"/>
</dbReference>
<evidence type="ECO:0000256" key="1">
    <source>
        <dbReference type="ARBA" id="ARBA00009437"/>
    </source>
</evidence>
<dbReference type="Gene3D" id="3.40.190.290">
    <property type="match status" value="1"/>
</dbReference>
<dbReference type="AlphaFoldDB" id="A0A918DUW8"/>
<dbReference type="InterPro" id="IPR036390">
    <property type="entry name" value="WH_DNA-bd_sf"/>
</dbReference>
<dbReference type="PANTHER" id="PTHR30126:SF97">
    <property type="entry name" value="HTH-TYPE TRANSCRIPTIONAL REGULATOR ABGR"/>
    <property type="match status" value="1"/>
</dbReference>